<dbReference type="GO" id="GO:0009073">
    <property type="term" value="P:aromatic amino acid family biosynthetic process"/>
    <property type="evidence" value="ECO:0007669"/>
    <property type="project" value="UniProtKB-KW"/>
</dbReference>
<evidence type="ECO:0000256" key="3">
    <source>
        <dbReference type="ARBA" id="ARBA00022605"/>
    </source>
</evidence>
<keyword evidence="3 7" id="KW-0028">Amino-acid biosynthesis</keyword>
<evidence type="ECO:0000313" key="10">
    <source>
        <dbReference type="EMBL" id="RBL99413.1"/>
    </source>
</evidence>
<keyword evidence="4 7" id="KW-0808">Transferase</keyword>
<feature type="binding site" evidence="7">
    <location>
        <position position="456"/>
    </location>
    <ligand>
        <name>phosphoenolpyruvate</name>
        <dbReference type="ChEBI" id="CHEBI:58702"/>
    </ligand>
</feature>
<feature type="binding site" evidence="7">
    <location>
        <position position="65"/>
    </location>
    <ligand>
        <name>3-phosphoshikimate</name>
        <dbReference type="ChEBI" id="CHEBI:145989"/>
    </ligand>
</feature>
<comment type="caution">
    <text evidence="10">The sequence shown here is derived from an EMBL/GenBank/DDBJ whole genome shotgun (WGS) entry which is preliminary data.</text>
</comment>
<feature type="binding site" evidence="7">
    <location>
        <position position="359"/>
    </location>
    <ligand>
        <name>3-phosphoshikimate</name>
        <dbReference type="ChEBI" id="CHEBI:145989"/>
    </ligand>
</feature>
<comment type="subunit">
    <text evidence="7">Monomer.</text>
</comment>
<feature type="binding site" evidence="7">
    <location>
        <position position="386"/>
    </location>
    <ligand>
        <name>3-phosphoshikimate</name>
        <dbReference type="ChEBI" id="CHEBI:145989"/>
    </ligand>
</feature>
<feature type="region of interest" description="Disordered" evidence="8">
    <location>
        <begin position="1"/>
        <end position="42"/>
    </location>
</feature>
<organism evidence="10 11">
    <name type="scientific">Glutamicibacter soli</name>
    <dbReference type="NCBI Taxonomy" id="453836"/>
    <lineage>
        <taxon>Bacteria</taxon>
        <taxon>Bacillati</taxon>
        <taxon>Actinomycetota</taxon>
        <taxon>Actinomycetes</taxon>
        <taxon>Micrococcales</taxon>
        <taxon>Micrococcaceae</taxon>
        <taxon>Glutamicibacter</taxon>
    </lineage>
</organism>
<dbReference type="GO" id="GO:0008652">
    <property type="term" value="P:amino acid biosynthetic process"/>
    <property type="evidence" value="ECO:0007669"/>
    <property type="project" value="UniProtKB-KW"/>
</dbReference>
<feature type="binding site" evidence="7">
    <location>
        <position position="244"/>
    </location>
    <ligand>
        <name>3-phosphoshikimate</name>
        <dbReference type="ChEBI" id="CHEBI:145989"/>
    </ligand>
</feature>
<comment type="function">
    <text evidence="7">Catalyzes the transfer of the enolpyruvyl moiety of phosphoenolpyruvate (PEP) to the 5-hydroxyl of shikimate-3-phosphate (S3P) to produce enolpyruvyl shikimate-3-phosphate and inorganic phosphate.</text>
</comment>
<dbReference type="GO" id="GO:0009423">
    <property type="term" value="P:chorismate biosynthetic process"/>
    <property type="evidence" value="ECO:0007669"/>
    <property type="project" value="UniProtKB-UniRule"/>
</dbReference>
<evidence type="ECO:0000256" key="5">
    <source>
        <dbReference type="ARBA" id="ARBA00023141"/>
    </source>
</evidence>
<dbReference type="CDD" id="cd01556">
    <property type="entry name" value="EPSP_synthase"/>
    <property type="match status" value="1"/>
</dbReference>
<proteinExistence type="inferred from homology"/>
<dbReference type="PROSITE" id="PS00885">
    <property type="entry name" value="EPSP_SYNTHASE_2"/>
    <property type="match status" value="1"/>
</dbReference>
<comment type="catalytic activity">
    <reaction evidence="6">
        <text>3-phosphoshikimate + phosphoenolpyruvate = 5-O-(1-carboxyvinyl)-3-phosphoshikimate + phosphate</text>
        <dbReference type="Rhea" id="RHEA:21256"/>
        <dbReference type="ChEBI" id="CHEBI:43474"/>
        <dbReference type="ChEBI" id="CHEBI:57701"/>
        <dbReference type="ChEBI" id="CHEBI:58702"/>
        <dbReference type="ChEBI" id="CHEBI:145989"/>
        <dbReference type="EC" id="2.5.1.19"/>
    </reaction>
    <physiologicalReaction direction="left-to-right" evidence="6">
        <dbReference type="Rhea" id="RHEA:21257"/>
    </physiologicalReaction>
</comment>
<evidence type="ECO:0000259" key="9">
    <source>
        <dbReference type="Pfam" id="PF00275"/>
    </source>
</evidence>
<protein>
    <recommendedName>
        <fullName evidence="7">3-phosphoshikimate 1-carboxyvinyltransferase</fullName>
        <ecNumber evidence="7">2.5.1.19</ecNumber>
    </recommendedName>
    <alternativeName>
        <fullName evidence="7">5-enolpyruvylshikimate-3-phosphate synthase</fullName>
        <shortName evidence="7">EPSP synthase</shortName>
        <shortName evidence="7">EPSPS</shortName>
    </alternativeName>
</protein>
<dbReference type="GO" id="GO:0003866">
    <property type="term" value="F:3-phosphoshikimate 1-carboxyvinyltransferase activity"/>
    <property type="evidence" value="ECO:0007669"/>
    <property type="project" value="UniProtKB-UniRule"/>
</dbReference>
<dbReference type="InterPro" id="IPR036968">
    <property type="entry name" value="Enolpyruvate_Tfrase_sf"/>
</dbReference>
<feature type="binding site" evidence="7">
    <location>
        <position position="431"/>
    </location>
    <ligand>
        <name>phosphoenolpyruvate</name>
        <dbReference type="ChEBI" id="CHEBI:58702"/>
    </ligand>
</feature>
<dbReference type="InterPro" id="IPR006264">
    <property type="entry name" value="EPSP_synthase"/>
</dbReference>
<dbReference type="UniPathway" id="UPA00053">
    <property type="reaction ID" value="UER00089"/>
</dbReference>
<dbReference type="HAMAP" id="MF_00210">
    <property type="entry name" value="EPSP_synth"/>
    <property type="match status" value="1"/>
</dbReference>
<name>A0A365YBP6_9MICC</name>
<evidence type="ECO:0000256" key="4">
    <source>
        <dbReference type="ARBA" id="ARBA00022679"/>
    </source>
</evidence>
<feature type="binding site" evidence="7">
    <location>
        <position position="70"/>
    </location>
    <ligand>
        <name>3-phosphoshikimate</name>
        <dbReference type="ChEBI" id="CHEBI:145989"/>
    </ligand>
</feature>
<evidence type="ECO:0000256" key="1">
    <source>
        <dbReference type="ARBA" id="ARBA00004811"/>
    </source>
</evidence>
<feature type="domain" description="Enolpyruvate transferase" evidence="9">
    <location>
        <begin position="53"/>
        <end position="464"/>
    </location>
</feature>
<feature type="binding site" evidence="7">
    <location>
        <position position="168"/>
    </location>
    <ligand>
        <name>phosphoenolpyruvate</name>
        <dbReference type="ChEBI" id="CHEBI:58702"/>
    </ligand>
</feature>
<comment type="caution">
    <text evidence="7">Lacks conserved residue(s) required for the propagation of feature annotation.</text>
</comment>
<feature type="binding site" evidence="7">
    <location>
        <position position="217"/>
    </location>
    <ligand>
        <name>3-phosphoshikimate</name>
        <dbReference type="ChEBI" id="CHEBI:145989"/>
    </ligand>
</feature>
<dbReference type="PIRSF" id="PIRSF000505">
    <property type="entry name" value="EPSPS"/>
    <property type="match status" value="1"/>
</dbReference>
<feature type="binding site" evidence="7">
    <location>
        <position position="215"/>
    </location>
    <ligand>
        <name>3-phosphoshikimate</name>
        <dbReference type="ChEBI" id="CHEBI:145989"/>
    </ligand>
</feature>
<dbReference type="AlphaFoldDB" id="A0A365YBP6"/>
<dbReference type="Proteomes" id="UP000252167">
    <property type="component" value="Unassembled WGS sequence"/>
</dbReference>
<dbReference type="EMBL" id="POAF01000008">
    <property type="protein sequence ID" value="RBL99413.1"/>
    <property type="molecule type" value="Genomic_DNA"/>
</dbReference>
<feature type="binding site" evidence="7">
    <location>
        <position position="65"/>
    </location>
    <ligand>
        <name>phosphoenolpyruvate</name>
        <dbReference type="ChEBI" id="CHEBI:58702"/>
    </ligand>
</feature>
<reference evidence="10 11" key="1">
    <citation type="submission" date="2018-01" db="EMBL/GenBank/DDBJ databases">
        <title>Glutamicibacter soli strain NHPC-3 Whole genome sequence and assembly.</title>
        <authorList>
            <person name="Choudhury P."/>
            <person name="Gupta D."/>
            <person name="Sengupta K."/>
            <person name="Jawed A."/>
            <person name="Sultana N."/>
            <person name="Saha P."/>
        </authorList>
    </citation>
    <scope>NUCLEOTIDE SEQUENCE [LARGE SCALE GENOMIC DNA]</scope>
    <source>
        <strain evidence="10 11">NHPC-3</strain>
    </source>
</reference>
<feature type="compositionally biased region" description="Polar residues" evidence="8">
    <location>
        <begin position="26"/>
        <end position="38"/>
    </location>
</feature>
<sequence length="481" mass="49523">MNAPAGARTSHAPTPQQPGPTVRISPINTAPSTGTTPSHHVEPQWWPAPFAAAPLDATVLVPASKSLTNRYLILAALASSPSTIHNTLISRDTELMLNALEAFGVQLERTAQADGSTTVRVVPPERLAAGPLTVQCGLAGTVMRFVPALAAVAGAQADFDGDAAARVRPMAPVLDALAGLGVQFSFHGAPGMLPFTMDARRLEAGADVQIDGSASSQFISAMLLAAPALPGGLRLRAAEGPLASPDHIAMTVATLRELGAVVDLDEDGRGWSVQPQRIAGFTVTVEPDLSNAGPFLAAALATRGVVRVPFWPATTTQVGGKWVQILQAMGAQVSLGADSVLTVRGTGPIRGIEYADASELAPTLAALCALADSPSKLTGIGHLRGHETDRLAALQAELGKVGVQVTVTDDGLEITPGPPRPGDLDSYEDHRMATAGALLGLAIDGVRVENIATTSKTMPDFPKQWAAMAATAANPAAEGSR</sequence>
<dbReference type="InterPro" id="IPR023193">
    <property type="entry name" value="EPSP_synthase_CS"/>
</dbReference>
<evidence type="ECO:0000256" key="7">
    <source>
        <dbReference type="HAMAP-Rule" id="MF_00210"/>
    </source>
</evidence>
<dbReference type="PROSITE" id="PS00104">
    <property type="entry name" value="EPSP_SYNTHASE_1"/>
    <property type="match status" value="1"/>
</dbReference>
<accession>A0A365YBP6</accession>
<evidence type="ECO:0000256" key="6">
    <source>
        <dbReference type="ARBA" id="ARBA00044633"/>
    </source>
</evidence>
<dbReference type="NCBIfam" id="TIGR01356">
    <property type="entry name" value="aroA"/>
    <property type="match status" value="1"/>
</dbReference>
<feature type="binding site" evidence="7">
    <location>
        <position position="66"/>
    </location>
    <ligand>
        <name>3-phosphoshikimate</name>
        <dbReference type="ChEBI" id="CHEBI:145989"/>
    </ligand>
</feature>
<feature type="binding site" evidence="7">
    <location>
        <position position="140"/>
    </location>
    <ligand>
        <name>phosphoenolpyruvate</name>
        <dbReference type="ChEBI" id="CHEBI:58702"/>
    </ligand>
</feature>
<feature type="binding site" evidence="7">
    <location>
        <position position="217"/>
    </location>
    <ligand>
        <name>phosphoenolpyruvate</name>
        <dbReference type="ChEBI" id="CHEBI:58702"/>
    </ligand>
</feature>
<comment type="pathway">
    <text evidence="1 7">Metabolic intermediate biosynthesis; chorismate biosynthesis; chorismate from D-erythrose 4-phosphate and phosphoenolpyruvate: step 6/7.</text>
</comment>
<comment type="similarity">
    <text evidence="2 7">Belongs to the EPSP synthase family.</text>
</comment>
<dbReference type="Gene3D" id="3.65.10.10">
    <property type="entry name" value="Enolpyruvate transferase domain"/>
    <property type="match status" value="2"/>
</dbReference>
<dbReference type="SUPFAM" id="SSF55205">
    <property type="entry name" value="EPT/RTPC-like"/>
    <property type="match status" value="1"/>
</dbReference>
<keyword evidence="5 7" id="KW-0057">Aromatic amino acid biosynthesis</keyword>
<feature type="active site" description="Proton acceptor" evidence="7">
    <location>
        <position position="359"/>
    </location>
</feature>
<feature type="binding site" evidence="7">
    <location>
        <position position="390"/>
    </location>
    <ligand>
        <name>phosphoenolpyruvate</name>
        <dbReference type="ChEBI" id="CHEBI:58702"/>
    </ligand>
</feature>
<dbReference type="Pfam" id="PF00275">
    <property type="entry name" value="EPSP_synthase"/>
    <property type="match status" value="1"/>
</dbReference>
<feature type="binding site" evidence="7">
    <location>
        <position position="216"/>
    </location>
    <ligand>
        <name>3-phosphoshikimate</name>
        <dbReference type="ChEBI" id="CHEBI:145989"/>
    </ligand>
</feature>
<dbReference type="PANTHER" id="PTHR21090">
    <property type="entry name" value="AROM/DEHYDROQUINATE SYNTHASE"/>
    <property type="match status" value="1"/>
</dbReference>
<dbReference type="EC" id="2.5.1.19" evidence="7"/>
<dbReference type="InterPro" id="IPR001986">
    <property type="entry name" value="Enolpyruvate_Tfrase_dom"/>
</dbReference>
<comment type="subcellular location">
    <subcellularLocation>
        <location evidence="7">Cytoplasm</location>
    </subcellularLocation>
</comment>
<evidence type="ECO:0000256" key="2">
    <source>
        <dbReference type="ARBA" id="ARBA00009948"/>
    </source>
</evidence>
<evidence type="ECO:0000313" key="11">
    <source>
        <dbReference type="Proteomes" id="UP000252167"/>
    </source>
</evidence>
<keyword evidence="7" id="KW-0963">Cytoplasm</keyword>
<keyword evidence="11" id="KW-1185">Reference proteome</keyword>
<dbReference type="GO" id="GO:0005737">
    <property type="term" value="C:cytoplasm"/>
    <property type="evidence" value="ECO:0007669"/>
    <property type="project" value="UniProtKB-SubCell"/>
</dbReference>
<dbReference type="InterPro" id="IPR013792">
    <property type="entry name" value="RNA3'P_cycl/enolpyr_Trfase_a/b"/>
</dbReference>
<gene>
    <name evidence="7 10" type="primary">aroA</name>
    <name evidence="10" type="ORF">C1H84_15655</name>
</gene>
<dbReference type="RefSeq" id="WP_113607931.1">
    <property type="nucleotide sequence ID" value="NZ_POAF01000008.1"/>
</dbReference>
<evidence type="ECO:0000256" key="8">
    <source>
        <dbReference type="SAM" id="MobiDB-lite"/>
    </source>
</evidence>
<dbReference type="PANTHER" id="PTHR21090:SF5">
    <property type="entry name" value="PENTAFUNCTIONAL AROM POLYPEPTIDE"/>
    <property type="match status" value="1"/>
</dbReference>